<name>A0A6J7PXE7_9ZZZZ</name>
<dbReference type="EMBL" id="CAFBOZ010000165">
    <property type="protein sequence ID" value="CAB5010190.1"/>
    <property type="molecule type" value="Genomic_DNA"/>
</dbReference>
<feature type="region of interest" description="Disordered" evidence="1">
    <location>
        <begin position="159"/>
        <end position="188"/>
    </location>
</feature>
<feature type="compositionally biased region" description="Polar residues" evidence="1">
    <location>
        <begin position="16"/>
        <end position="41"/>
    </location>
</feature>
<feature type="region of interest" description="Disordered" evidence="1">
    <location>
        <begin position="198"/>
        <end position="217"/>
    </location>
</feature>
<feature type="region of interest" description="Disordered" evidence="1">
    <location>
        <begin position="1"/>
        <end position="86"/>
    </location>
</feature>
<feature type="compositionally biased region" description="Low complexity" evidence="1">
    <location>
        <begin position="58"/>
        <end position="73"/>
    </location>
</feature>
<evidence type="ECO:0000256" key="1">
    <source>
        <dbReference type="SAM" id="MobiDB-lite"/>
    </source>
</evidence>
<proteinExistence type="predicted"/>
<reference evidence="2" key="1">
    <citation type="submission" date="2020-05" db="EMBL/GenBank/DDBJ databases">
        <authorList>
            <person name="Chiriac C."/>
            <person name="Salcher M."/>
            <person name="Ghai R."/>
            <person name="Kavagutti S V."/>
        </authorList>
    </citation>
    <scope>NUCLEOTIDE SEQUENCE</scope>
</reference>
<sequence>MPRSLRHRSTRAGSGPASTTTAESASIRSTMASPWPTSHMTATHPVGGQCSLPARGSATPHTTTPATTAADTGRGTRDTARRTGPRYFTVRAPEASSIRASAAPRAPVGQGMRSGAVAATPCATHATHWAQRTAGTATAWASAGLTADARVAATPSRVAGATANSARRLAGTAPNPTEAPISTSTGAVTSCADTVIDSASASERGSHGARAAIPSRS</sequence>
<organism evidence="2">
    <name type="scientific">freshwater metagenome</name>
    <dbReference type="NCBI Taxonomy" id="449393"/>
    <lineage>
        <taxon>unclassified sequences</taxon>
        <taxon>metagenomes</taxon>
        <taxon>ecological metagenomes</taxon>
    </lineage>
</organism>
<feature type="compositionally biased region" description="Basic residues" evidence="1">
    <location>
        <begin position="1"/>
        <end position="10"/>
    </location>
</feature>
<gene>
    <name evidence="2" type="ORF">UFOPK3992_01185</name>
</gene>
<evidence type="ECO:0000313" key="2">
    <source>
        <dbReference type="EMBL" id="CAB5010190.1"/>
    </source>
</evidence>
<protein>
    <submittedName>
        <fullName evidence="2">Unannotated protein</fullName>
    </submittedName>
</protein>
<accession>A0A6J7PXE7</accession>
<dbReference type="AlphaFoldDB" id="A0A6J7PXE7"/>